<keyword evidence="2" id="KW-0812">Transmembrane</keyword>
<keyword evidence="5" id="KW-1185">Reference proteome</keyword>
<organism evidence="4 5">
    <name type="scientific">Pseudobutyrivibrio xylanivorans DSM 14809</name>
    <dbReference type="NCBI Taxonomy" id="1123012"/>
    <lineage>
        <taxon>Bacteria</taxon>
        <taxon>Bacillati</taxon>
        <taxon>Bacillota</taxon>
        <taxon>Clostridia</taxon>
        <taxon>Lachnospirales</taxon>
        <taxon>Lachnospiraceae</taxon>
        <taxon>Pseudobutyrivibrio</taxon>
    </lineage>
</organism>
<dbReference type="SUPFAM" id="SSF81606">
    <property type="entry name" value="PP2C-like"/>
    <property type="match status" value="1"/>
</dbReference>
<protein>
    <submittedName>
        <fullName evidence="4">Sigma-B regulation protein RsbU (Phosphoserine phosphatase)</fullName>
    </submittedName>
</protein>
<proteinExistence type="predicted"/>
<name>A0A1M6BCW9_PSEXY</name>
<dbReference type="SMART" id="SM00331">
    <property type="entry name" value="PP2C_SIG"/>
    <property type="match status" value="1"/>
</dbReference>
<evidence type="ECO:0000313" key="5">
    <source>
        <dbReference type="Proteomes" id="UP000184185"/>
    </source>
</evidence>
<dbReference type="Proteomes" id="UP000184185">
    <property type="component" value="Unassembled WGS sequence"/>
</dbReference>
<dbReference type="Gene3D" id="6.10.340.10">
    <property type="match status" value="1"/>
</dbReference>
<dbReference type="EMBL" id="FQYQ01000002">
    <property type="protein sequence ID" value="SHI46303.1"/>
    <property type="molecule type" value="Genomic_DNA"/>
</dbReference>
<feature type="transmembrane region" description="Helical" evidence="2">
    <location>
        <begin position="16"/>
        <end position="39"/>
    </location>
</feature>
<sequence>MTTIFKKKKFGIHAKALAGIIVFTLLINIAMCISGSLVFDRSVQKIYNERGYVVANIILHHIDHDKIAEYTKTWYEDDYYQDMVEYLKSVQEFSNAAYIYIGVPREDHTIQYIYDSGSNMGFVDPIAASFDELWKVYTEGVKPNSYLVRHSQYGYLTSSCLPVEDSKGNVVALLFVDTNMEVIHSTLRRFIIAMIIIAIVLLGAFCFLNWHYMNTYIIHPLIVLTKNIKHFADETTTDDSLNNIKTGDELEELAKSVYSMEQDIVEYIDNIETITAEKERITAELNVAAKIQADMLPRIFPPFPERKEFDIYATMTPAKEVGGDFYDFFLVDNDHLALVMADVSGKGVPAALFMVNAKTLIKYRALMDKVFSPSDILYDVNNQLCEGNDADLFVTVWLGIIEISTGKVIAANAGHEHPVIKRADGKFELDIYKHSPAVAAMEGIKFRENEFQLNHGDCLFVYTDGVPEATNSQNERYGAERMLTALNLNPNANMKELLEIVENDIDIFVEDSPQFDDITMLSFKYL</sequence>
<keyword evidence="1" id="KW-0378">Hydrolase</keyword>
<dbReference type="InterPro" id="IPR036457">
    <property type="entry name" value="PPM-type-like_dom_sf"/>
</dbReference>
<dbReference type="PANTHER" id="PTHR43156">
    <property type="entry name" value="STAGE II SPORULATION PROTEIN E-RELATED"/>
    <property type="match status" value="1"/>
</dbReference>
<keyword evidence="2" id="KW-1133">Transmembrane helix</keyword>
<reference evidence="4 5" key="1">
    <citation type="submission" date="2016-11" db="EMBL/GenBank/DDBJ databases">
        <authorList>
            <person name="Jaros S."/>
            <person name="Januszkiewicz K."/>
            <person name="Wedrychowicz H."/>
        </authorList>
    </citation>
    <scope>NUCLEOTIDE SEQUENCE [LARGE SCALE GENOMIC DNA]</scope>
    <source>
        <strain evidence="4 5">DSM 14809</strain>
    </source>
</reference>
<dbReference type="AlphaFoldDB" id="A0A1M6BCW9"/>
<evidence type="ECO:0000256" key="1">
    <source>
        <dbReference type="ARBA" id="ARBA00022801"/>
    </source>
</evidence>
<evidence type="ECO:0000259" key="3">
    <source>
        <dbReference type="SMART" id="SM00331"/>
    </source>
</evidence>
<gene>
    <name evidence="4" type="ORF">SAMN02745725_00410</name>
</gene>
<evidence type="ECO:0000313" key="4">
    <source>
        <dbReference type="EMBL" id="SHI46303.1"/>
    </source>
</evidence>
<keyword evidence="2" id="KW-0472">Membrane</keyword>
<feature type="domain" description="PPM-type phosphatase" evidence="3">
    <location>
        <begin position="306"/>
        <end position="525"/>
    </location>
</feature>
<dbReference type="OrthoDB" id="9763484at2"/>
<dbReference type="InterPro" id="IPR052016">
    <property type="entry name" value="Bact_Sigma-Reg"/>
</dbReference>
<dbReference type="STRING" id="185007.SAMN02910350_00844"/>
<dbReference type="Gene3D" id="3.60.40.10">
    <property type="entry name" value="PPM-type phosphatase domain"/>
    <property type="match status" value="1"/>
</dbReference>
<accession>A0A1M6BCW9</accession>
<dbReference type="GO" id="GO:0016791">
    <property type="term" value="F:phosphatase activity"/>
    <property type="evidence" value="ECO:0007669"/>
    <property type="project" value="TreeGrafter"/>
</dbReference>
<dbReference type="InterPro" id="IPR001932">
    <property type="entry name" value="PPM-type_phosphatase-like_dom"/>
</dbReference>
<dbReference type="Pfam" id="PF07228">
    <property type="entry name" value="SpoIIE"/>
    <property type="match status" value="1"/>
</dbReference>
<feature type="transmembrane region" description="Helical" evidence="2">
    <location>
        <begin position="190"/>
        <end position="212"/>
    </location>
</feature>
<dbReference type="PANTHER" id="PTHR43156:SF2">
    <property type="entry name" value="STAGE II SPORULATION PROTEIN E"/>
    <property type="match status" value="1"/>
</dbReference>
<dbReference type="RefSeq" id="WP_072912013.1">
    <property type="nucleotide sequence ID" value="NZ_FQYQ01000002.1"/>
</dbReference>
<evidence type="ECO:0000256" key="2">
    <source>
        <dbReference type="SAM" id="Phobius"/>
    </source>
</evidence>